<gene>
    <name evidence="1" type="ORF">OVS_04220</name>
</gene>
<organism evidence="1 2">
    <name type="scientific">Mycoplasma ovis str. Michigan</name>
    <dbReference type="NCBI Taxonomy" id="1415773"/>
    <lineage>
        <taxon>Bacteria</taxon>
        <taxon>Bacillati</taxon>
        <taxon>Mycoplasmatota</taxon>
        <taxon>Mollicutes</taxon>
        <taxon>Mycoplasmataceae</taxon>
        <taxon>Mycoplasma</taxon>
    </lineage>
</organism>
<protein>
    <submittedName>
        <fullName evidence="1">Uncharacterized protein</fullName>
    </submittedName>
</protein>
<dbReference type="Proteomes" id="UP000018745">
    <property type="component" value="Chromosome"/>
</dbReference>
<evidence type="ECO:0000313" key="2">
    <source>
        <dbReference type="Proteomes" id="UP000018745"/>
    </source>
</evidence>
<dbReference type="RefSeq" id="WP_024071600.1">
    <property type="nucleotide sequence ID" value="NC_023062.1"/>
</dbReference>
<reference evidence="1 2" key="1">
    <citation type="journal article" date="2014" name="Genome Announc.">
        <title>Complete Genome Sequence of Mycoplasma ovis Strain Michigan, a Hemoplasma of Sheep with Two Distinct 16S rRNA Genes.</title>
        <authorList>
            <person name="Deshuillers P.L."/>
            <person name="Santos A.P."/>
            <person name="do Nascimento N.C."/>
            <person name="Hampel J.A."/>
            <person name="Bergin I.L."/>
            <person name="Dyson M.C."/>
            <person name="Messick J.B."/>
        </authorList>
    </citation>
    <scope>NUCLEOTIDE SEQUENCE [LARGE SCALE GENOMIC DNA]</scope>
    <source>
        <strain evidence="1 2">Michigan</strain>
    </source>
</reference>
<proteinExistence type="predicted"/>
<sequence>MEINHVGRRDLHFSYKEWLKQLFYLFHLSSSSFFLIGDCKTGISVEGLVSLISTVEVSETLLSSVTWESFEIELKGELEGNRMVYLQYHHLFLK</sequence>
<dbReference type="EMBL" id="CP006935">
    <property type="protein sequence ID" value="AHC40571.1"/>
    <property type="molecule type" value="Genomic_DNA"/>
</dbReference>
<name>A0ABM5P2L4_9MOLU</name>
<evidence type="ECO:0000313" key="1">
    <source>
        <dbReference type="EMBL" id="AHC40571.1"/>
    </source>
</evidence>
<accession>A0ABM5P2L4</accession>
<keyword evidence="2" id="KW-1185">Reference proteome</keyword>